<evidence type="ECO:0000313" key="2">
    <source>
        <dbReference type="Proteomes" id="UP001144280"/>
    </source>
</evidence>
<accession>A0ABQ5R228</accession>
<sequence length="187" mass="20319">MGWPRIGAGARACRVPADLPDDVRALVGMGYRPATNIRARGMVRLARSLGFAVTLADELAEVAEVSIDEEGWGVNVAVLPRRPGARSVGWADFGEEIVLQVGEFGGRWELGGDDEDLLLLEAVVRSVVAGRVTEILAPGRSRVIVVLADGERQVETGYQAPVGCIPLPLWPRWSRTVRYSPYWESSP</sequence>
<evidence type="ECO:0000313" key="1">
    <source>
        <dbReference type="EMBL" id="GLI00247.1"/>
    </source>
</evidence>
<gene>
    <name evidence="1" type="ORF">Pa4123_55230</name>
</gene>
<comment type="caution">
    <text evidence="1">The sequence shown here is derived from an EMBL/GenBank/DDBJ whole genome shotgun (WGS) entry which is preliminary data.</text>
</comment>
<dbReference type="EMBL" id="BSDI01000031">
    <property type="protein sequence ID" value="GLI00247.1"/>
    <property type="molecule type" value="Genomic_DNA"/>
</dbReference>
<name>A0ABQ5R228_9ACTN</name>
<reference evidence="1" key="1">
    <citation type="submission" date="2022-12" db="EMBL/GenBank/DDBJ databases">
        <title>New Phytohabitans aurantiacus sp. RD004123 nov., an actinomycete isolated from soil.</title>
        <authorList>
            <person name="Triningsih D.W."/>
            <person name="Harunari E."/>
            <person name="Igarashi Y."/>
        </authorList>
    </citation>
    <scope>NUCLEOTIDE SEQUENCE</scope>
    <source>
        <strain evidence="1">RD004123</strain>
    </source>
</reference>
<keyword evidence="2" id="KW-1185">Reference proteome</keyword>
<protein>
    <submittedName>
        <fullName evidence="1">Uncharacterized protein</fullName>
    </submittedName>
</protein>
<organism evidence="1 2">
    <name type="scientific">Phytohabitans aurantiacus</name>
    <dbReference type="NCBI Taxonomy" id="3016789"/>
    <lineage>
        <taxon>Bacteria</taxon>
        <taxon>Bacillati</taxon>
        <taxon>Actinomycetota</taxon>
        <taxon>Actinomycetes</taxon>
        <taxon>Micromonosporales</taxon>
        <taxon>Micromonosporaceae</taxon>
    </lineage>
</organism>
<dbReference type="Proteomes" id="UP001144280">
    <property type="component" value="Unassembled WGS sequence"/>
</dbReference>
<proteinExistence type="predicted"/>